<keyword evidence="6" id="KW-0175">Coiled coil</keyword>
<dbReference type="AlphaFoldDB" id="A0AAD5SJE0"/>
<dbReference type="PANTHER" id="PTHR13806:SF31">
    <property type="entry name" value="FLOTILLIN-LIKE PROTEIN 1-RELATED"/>
    <property type="match status" value="1"/>
</dbReference>
<evidence type="ECO:0000256" key="4">
    <source>
        <dbReference type="ARBA" id="ARBA00023136"/>
    </source>
</evidence>
<comment type="subcellular location">
    <subcellularLocation>
        <location evidence="1">Cell membrane</location>
    </subcellularLocation>
</comment>
<feature type="domain" description="Band 7" evidence="7">
    <location>
        <begin position="5"/>
        <end position="182"/>
    </location>
</feature>
<dbReference type="Gene3D" id="3.30.479.30">
    <property type="entry name" value="Band 7 domain"/>
    <property type="match status" value="1"/>
</dbReference>
<dbReference type="SUPFAM" id="SSF117892">
    <property type="entry name" value="Band 7/SPFH domain"/>
    <property type="match status" value="1"/>
</dbReference>
<evidence type="ECO:0000313" key="9">
    <source>
        <dbReference type="Proteomes" id="UP001212841"/>
    </source>
</evidence>
<dbReference type="InterPro" id="IPR001107">
    <property type="entry name" value="Band_7"/>
</dbReference>
<feature type="coiled-coil region" evidence="6">
    <location>
        <begin position="210"/>
        <end position="276"/>
    </location>
</feature>
<reference evidence="8" key="1">
    <citation type="submission" date="2020-05" db="EMBL/GenBank/DDBJ databases">
        <title>Phylogenomic resolution of chytrid fungi.</title>
        <authorList>
            <person name="Stajich J.E."/>
            <person name="Amses K."/>
            <person name="Simmons R."/>
            <person name="Seto K."/>
            <person name="Myers J."/>
            <person name="Bonds A."/>
            <person name="Quandt C.A."/>
            <person name="Barry K."/>
            <person name="Liu P."/>
            <person name="Grigoriev I."/>
            <person name="Longcore J.E."/>
            <person name="James T.Y."/>
        </authorList>
    </citation>
    <scope>NUCLEOTIDE SEQUENCE</scope>
    <source>
        <strain evidence="8">JEL0318</strain>
    </source>
</reference>
<dbReference type="Proteomes" id="UP001212841">
    <property type="component" value="Unassembled WGS sequence"/>
</dbReference>
<keyword evidence="3" id="KW-1003">Cell membrane</keyword>
<comment type="caution">
    <text evidence="8">The sequence shown here is derived from an EMBL/GenBank/DDBJ whole genome shotgun (WGS) entry which is preliminary data.</text>
</comment>
<evidence type="ECO:0000256" key="5">
    <source>
        <dbReference type="RuleBase" id="RU366054"/>
    </source>
</evidence>
<dbReference type="EMBL" id="JADGJD010000059">
    <property type="protein sequence ID" value="KAJ3055801.1"/>
    <property type="molecule type" value="Genomic_DNA"/>
</dbReference>
<evidence type="ECO:0000259" key="7">
    <source>
        <dbReference type="Pfam" id="PF01145"/>
    </source>
</evidence>
<dbReference type="CDD" id="cd03399">
    <property type="entry name" value="SPFH_flotillin"/>
    <property type="match status" value="1"/>
</dbReference>
<comment type="similarity">
    <text evidence="2 5">Belongs to the band 7/mec-2 family. Flotillin subfamily.</text>
</comment>
<name>A0AAD5SJE0_9FUNG</name>
<dbReference type="InterPro" id="IPR036013">
    <property type="entry name" value="Band_7/SPFH_dom_sf"/>
</dbReference>
<accession>A0AAD5SJE0</accession>
<proteinExistence type="inferred from homology"/>
<dbReference type="InterPro" id="IPR027705">
    <property type="entry name" value="Flotillin_fam"/>
</dbReference>
<sequence length="449" mass="49982">MHYVTAGPSQYVVVTGLGVEDLRIVRKGWVWPFQKTVMLDVAPLNFTLDLQAMSNEKLEFNLPAVFTIGPKDDISSLNKYARLLGGKKDNKHVEATVKGIIEGETRVIAAGMTMEEIFKESKFFKEQVIKHVQTELEQFGMVIYNANVKQLQDSPGSEYFSYLRQKVHEGACNQAKIDVATAKMRGDIGERERHGETKQEIARIDAATAVAETERKQQKAMAEAELAKRTAELDQQIQIAQIQAKRAAEMEDAVLKKELELKRAAMETERLRADELSKAKVKYESSVQAADSKLYTAQRDADAKFYAQQREAEAAFFFKQKEAEAALYNKQKEAEGLKTFMEARAEGLKKVKEALGGDDATLMQYLMLENGLYQDLAKANAEAIKGLNPKINVWNTGASGEGDVTAPIRNIFQSLPPLLTTIQDQTGITPPSWLANMPQVSKAASQPVV</sequence>
<evidence type="ECO:0000313" key="8">
    <source>
        <dbReference type="EMBL" id="KAJ3055801.1"/>
    </source>
</evidence>
<dbReference type="GO" id="GO:0005886">
    <property type="term" value="C:plasma membrane"/>
    <property type="evidence" value="ECO:0007669"/>
    <property type="project" value="UniProtKB-SubCell"/>
</dbReference>
<protein>
    <recommendedName>
        <fullName evidence="7">Band 7 domain-containing protein</fullName>
    </recommendedName>
</protein>
<organism evidence="8 9">
    <name type="scientific">Rhizophlyctis rosea</name>
    <dbReference type="NCBI Taxonomy" id="64517"/>
    <lineage>
        <taxon>Eukaryota</taxon>
        <taxon>Fungi</taxon>
        <taxon>Fungi incertae sedis</taxon>
        <taxon>Chytridiomycota</taxon>
        <taxon>Chytridiomycota incertae sedis</taxon>
        <taxon>Chytridiomycetes</taxon>
        <taxon>Rhizophlyctidales</taxon>
        <taxon>Rhizophlyctidaceae</taxon>
        <taxon>Rhizophlyctis</taxon>
    </lineage>
</organism>
<evidence type="ECO:0000256" key="1">
    <source>
        <dbReference type="ARBA" id="ARBA00004236"/>
    </source>
</evidence>
<evidence type="ECO:0000256" key="2">
    <source>
        <dbReference type="ARBA" id="ARBA00007161"/>
    </source>
</evidence>
<keyword evidence="4" id="KW-0472">Membrane</keyword>
<evidence type="ECO:0000256" key="3">
    <source>
        <dbReference type="ARBA" id="ARBA00022475"/>
    </source>
</evidence>
<dbReference type="PANTHER" id="PTHR13806">
    <property type="entry name" value="FLOTILLIN-RELATED"/>
    <property type="match status" value="1"/>
</dbReference>
<evidence type="ECO:0000256" key="6">
    <source>
        <dbReference type="SAM" id="Coils"/>
    </source>
</evidence>
<keyword evidence="9" id="KW-1185">Reference proteome</keyword>
<dbReference type="Pfam" id="PF01145">
    <property type="entry name" value="Band_7"/>
    <property type="match status" value="1"/>
</dbReference>
<gene>
    <name evidence="8" type="ORF">HK097_009184</name>
</gene>